<gene>
    <name evidence="1" type="ORF">HPLM_LOCUS9200</name>
</gene>
<accession>A0A158QMT5</accession>
<evidence type="ECO:0000313" key="2">
    <source>
        <dbReference type="Proteomes" id="UP000268014"/>
    </source>
</evidence>
<evidence type="ECO:0000313" key="3">
    <source>
        <dbReference type="WBParaSite" id="HPLM_0000920801-mRNA-1"/>
    </source>
</evidence>
<protein>
    <submittedName>
        <fullName evidence="1 3">Uncharacterized protein</fullName>
    </submittedName>
</protein>
<evidence type="ECO:0000313" key="1">
    <source>
        <dbReference type="EMBL" id="VDO36851.1"/>
    </source>
</evidence>
<reference evidence="1 2" key="2">
    <citation type="submission" date="2018-11" db="EMBL/GenBank/DDBJ databases">
        <authorList>
            <consortium name="Pathogen Informatics"/>
        </authorList>
    </citation>
    <scope>NUCLEOTIDE SEQUENCE [LARGE SCALE GENOMIC DNA]</scope>
    <source>
        <strain evidence="1 2">MHpl1</strain>
    </source>
</reference>
<proteinExistence type="predicted"/>
<dbReference type="AlphaFoldDB" id="A0A158QMT5"/>
<dbReference type="Proteomes" id="UP000268014">
    <property type="component" value="Unassembled WGS sequence"/>
</dbReference>
<dbReference type="EMBL" id="UZAF01017013">
    <property type="protein sequence ID" value="VDO36851.1"/>
    <property type="molecule type" value="Genomic_DNA"/>
</dbReference>
<organism evidence="3">
    <name type="scientific">Haemonchus placei</name>
    <name type="common">Barber's pole worm</name>
    <dbReference type="NCBI Taxonomy" id="6290"/>
    <lineage>
        <taxon>Eukaryota</taxon>
        <taxon>Metazoa</taxon>
        <taxon>Ecdysozoa</taxon>
        <taxon>Nematoda</taxon>
        <taxon>Chromadorea</taxon>
        <taxon>Rhabditida</taxon>
        <taxon>Rhabditina</taxon>
        <taxon>Rhabditomorpha</taxon>
        <taxon>Strongyloidea</taxon>
        <taxon>Trichostrongylidae</taxon>
        <taxon>Haemonchus</taxon>
    </lineage>
</organism>
<dbReference type="WBParaSite" id="HPLM_0000920801-mRNA-1">
    <property type="protein sequence ID" value="HPLM_0000920801-mRNA-1"/>
    <property type="gene ID" value="HPLM_0000920801"/>
</dbReference>
<keyword evidence="2" id="KW-1185">Reference proteome</keyword>
<sequence>MTNLHRLGFHYFLLQIHQVLHCCPTGILYFHPEIHRDCQGNRNCCLEILHRCCR</sequence>
<reference evidence="3" key="1">
    <citation type="submission" date="2016-04" db="UniProtKB">
        <authorList>
            <consortium name="WormBaseParasite"/>
        </authorList>
    </citation>
    <scope>IDENTIFICATION</scope>
</reference>
<name>A0A158QMT5_HAEPC</name>